<name>A0A9D2H0D7_9FIRM</name>
<dbReference type="EMBL" id="DXAJ01000043">
    <property type="protein sequence ID" value="HJA02308.1"/>
    <property type="molecule type" value="Genomic_DNA"/>
</dbReference>
<organism evidence="1 2">
    <name type="scientific">Candidatus Gallimonas gallistercoris</name>
    <dbReference type="NCBI Taxonomy" id="2838602"/>
    <lineage>
        <taxon>Bacteria</taxon>
        <taxon>Bacillati</taxon>
        <taxon>Bacillota</taxon>
        <taxon>Clostridia</taxon>
        <taxon>Candidatus Gallimonas</taxon>
    </lineage>
</organism>
<dbReference type="SUPFAM" id="SSF53474">
    <property type="entry name" value="alpha/beta-Hydrolases"/>
    <property type="match status" value="1"/>
</dbReference>
<dbReference type="Gene3D" id="3.40.50.1820">
    <property type="entry name" value="alpha/beta hydrolase"/>
    <property type="match status" value="1"/>
</dbReference>
<evidence type="ECO:0000313" key="2">
    <source>
        <dbReference type="Proteomes" id="UP000824221"/>
    </source>
</evidence>
<dbReference type="Proteomes" id="UP000824221">
    <property type="component" value="Unassembled WGS sequence"/>
</dbReference>
<accession>A0A9D2H0D7</accession>
<comment type="caution">
    <text evidence="1">The sequence shown here is derived from an EMBL/GenBank/DDBJ whole genome shotgun (WGS) entry which is preliminary data.</text>
</comment>
<dbReference type="AlphaFoldDB" id="A0A9D2H0D7"/>
<gene>
    <name evidence="1" type="ORF">H9797_02885</name>
</gene>
<evidence type="ECO:0008006" key="3">
    <source>
        <dbReference type="Google" id="ProtNLM"/>
    </source>
</evidence>
<reference evidence="1" key="1">
    <citation type="journal article" date="2021" name="PeerJ">
        <title>Extensive microbial diversity within the chicken gut microbiome revealed by metagenomics and culture.</title>
        <authorList>
            <person name="Gilroy R."/>
            <person name="Ravi A."/>
            <person name="Getino M."/>
            <person name="Pursley I."/>
            <person name="Horton D.L."/>
            <person name="Alikhan N.F."/>
            <person name="Baker D."/>
            <person name="Gharbi K."/>
            <person name="Hall N."/>
            <person name="Watson M."/>
            <person name="Adriaenssens E.M."/>
            <person name="Foster-Nyarko E."/>
            <person name="Jarju S."/>
            <person name="Secka A."/>
            <person name="Antonio M."/>
            <person name="Oren A."/>
            <person name="Chaudhuri R.R."/>
            <person name="La Ragione R."/>
            <person name="Hildebrand F."/>
            <person name="Pallen M.J."/>
        </authorList>
    </citation>
    <scope>NUCLEOTIDE SEQUENCE</scope>
    <source>
        <strain evidence="1">CHK156-179</strain>
    </source>
</reference>
<dbReference type="InterPro" id="IPR029058">
    <property type="entry name" value="AB_hydrolase_fold"/>
</dbReference>
<reference evidence="1" key="2">
    <citation type="submission" date="2021-04" db="EMBL/GenBank/DDBJ databases">
        <authorList>
            <person name="Gilroy R."/>
        </authorList>
    </citation>
    <scope>NUCLEOTIDE SEQUENCE</scope>
    <source>
        <strain evidence="1">CHK156-179</strain>
    </source>
</reference>
<protein>
    <recommendedName>
        <fullName evidence="3">Acetyl xylan esterase domain-containing protein</fullName>
    </recommendedName>
</protein>
<evidence type="ECO:0000313" key="1">
    <source>
        <dbReference type="EMBL" id="HJA02308.1"/>
    </source>
</evidence>
<sequence length="559" mass="63210">MANTILTPITLWKDFDDTLPFNEEFLSEEPREGAVMRDVYILGRQTEFGRVKIYGRYYTPEGQETFPAVLIMFEAGFPCDEKLVMRFLKKGYAVFGVDYSGELGDGRHTIYPRDVDYANFARVGRRMDYVDDTARETSWYEWAAVARYAVRWLKERPEVTAAGAVGLRTGGEILWKIAPYAPIDCFISIGAAGWLAYRDIEKFSESGSGIFSEERHRFIAGLDSQSYAPHVKCPVMMLCAINDKKCNYDRVYDTFQQINPEVEKAILYSAHGNGLIGRHSFVNIDLFLDKFLKHHSVFLSRPVSFTASNENGDFKVRAAYDPMGEVAECGIFYTENTATFKARDWTRRLGDIRQMGKDNTYTFPLDVYQGSERALVYTFVRYSNGFSVTSKIQEIVLGEKHNGCRKSRILYTSETGTIGFAAFRRRTASIADCFSDSEHVDLELLPGYGGIPGVTTRTGIITYRVSEPRFEPSEGASFRFDAWSEHDANLKVTFYSDVEEEAGYTENFFVQGGGKWKSFLADPSDFKSEHGAPLASFSGTVSIVFQGEGDVLINNLIWL</sequence>
<proteinExistence type="predicted"/>